<feature type="transmembrane region" description="Helical" evidence="2">
    <location>
        <begin position="152"/>
        <end position="177"/>
    </location>
</feature>
<evidence type="ECO:0000313" key="4">
    <source>
        <dbReference type="Proteomes" id="UP000467124"/>
    </source>
</evidence>
<feature type="transmembrane region" description="Helical" evidence="2">
    <location>
        <begin position="43"/>
        <end position="64"/>
    </location>
</feature>
<evidence type="ECO:0008006" key="5">
    <source>
        <dbReference type="Google" id="ProtNLM"/>
    </source>
</evidence>
<reference evidence="3 4" key="1">
    <citation type="journal article" date="2019" name="Nat. Commun.">
        <title>The antimicrobial potential of Streptomyces from insect microbiomes.</title>
        <authorList>
            <person name="Chevrette M.G."/>
            <person name="Carlson C.M."/>
            <person name="Ortega H.E."/>
            <person name="Thomas C."/>
            <person name="Ananiev G.E."/>
            <person name="Barns K.J."/>
            <person name="Book A.J."/>
            <person name="Cagnazzo J."/>
            <person name="Carlos C."/>
            <person name="Flanigan W."/>
            <person name="Grubbs K.J."/>
            <person name="Horn H.A."/>
            <person name="Hoffmann F.M."/>
            <person name="Klassen J.L."/>
            <person name="Knack J.J."/>
            <person name="Lewin G.R."/>
            <person name="McDonald B.R."/>
            <person name="Muller L."/>
            <person name="Melo W.G.P."/>
            <person name="Pinto-Tomas A.A."/>
            <person name="Schmitz A."/>
            <person name="Wendt-Pienkowski E."/>
            <person name="Wildman S."/>
            <person name="Zhao M."/>
            <person name="Zhang F."/>
            <person name="Bugni T.S."/>
            <person name="Andes D.R."/>
            <person name="Pupo M.T."/>
            <person name="Currie C.R."/>
        </authorList>
    </citation>
    <scope>NUCLEOTIDE SEQUENCE [LARGE SCALE GENOMIC DNA]</scope>
    <source>
        <strain evidence="3 4">SID5840</strain>
    </source>
</reference>
<organism evidence="3 4">
    <name type="scientific">Nocardiopsis alba</name>
    <dbReference type="NCBI Taxonomy" id="53437"/>
    <lineage>
        <taxon>Bacteria</taxon>
        <taxon>Bacillati</taxon>
        <taxon>Actinomycetota</taxon>
        <taxon>Actinomycetes</taxon>
        <taxon>Streptosporangiales</taxon>
        <taxon>Nocardiopsidaceae</taxon>
        <taxon>Nocardiopsis</taxon>
    </lineage>
</organism>
<dbReference type="Proteomes" id="UP000467124">
    <property type="component" value="Unassembled WGS sequence"/>
</dbReference>
<keyword evidence="2" id="KW-1133">Transmembrane helix</keyword>
<keyword evidence="2" id="KW-0472">Membrane</keyword>
<dbReference type="AlphaFoldDB" id="A0A7K2INN6"/>
<name>A0A7K2INN6_9ACTN</name>
<evidence type="ECO:0000256" key="2">
    <source>
        <dbReference type="SAM" id="Phobius"/>
    </source>
</evidence>
<evidence type="ECO:0000256" key="1">
    <source>
        <dbReference type="SAM" id="MobiDB-lite"/>
    </source>
</evidence>
<feature type="transmembrane region" description="Helical" evidence="2">
    <location>
        <begin position="96"/>
        <end position="119"/>
    </location>
</feature>
<keyword evidence="2" id="KW-0812">Transmembrane</keyword>
<gene>
    <name evidence="3" type="ORF">GTW20_04140</name>
</gene>
<sequence length="360" mass="39730">MSTHTHGPEDPGTDAPVAAAEPANSEASTPPVAPTPVSIPKTLLWWGHGLLRVVVFGYLMIYGWSKLTLMQMGGLDYSAALYAFGEKSPMGLLWSFVAYAPVFQFLSGLVEVLAGVLLIWRRTSWLGGLLGSFAMGAVLLLNLLYDVPVKQLALFLLIACALILLPDLPRLYAFVLGRATPPASIPRPVPWPRVHAVTRWILSSLAVLIALSPLLALQEMVPRSEESPLSGVHRVVEDTAEPAELLVEDERWREVAFGQYVLWEETRSMTLRLANGVLHEGRYRHIGDDEIEVSLNPALEGDRPLTQEAEETFVLTWTALDDGRIHLVGEGLDLVIESDPELRYLYDRGFSWAPGPPINR</sequence>
<dbReference type="EMBL" id="WWHY01000001">
    <property type="protein sequence ID" value="MYR31476.1"/>
    <property type="molecule type" value="Genomic_DNA"/>
</dbReference>
<feature type="transmembrane region" description="Helical" evidence="2">
    <location>
        <begin position="125"/>
        <end position="145"/>
    </location>
</feature>
<comment type="caution">
    <text evidence="3">The sequence shown here is derived from an EMBL/GenBank/DDBJ whole genome shotgun (WGS) entry which is preliminary data.</text>
</comment>
<accession>A0A7K2INN6</accession>
<proteinExistence type="predicted"/>
<evidence type="ECO:0000313" key="3">
    <source>
        <dbReference type="EMBL" id="MYR31476.1"/>
    </source>
</evidence>
<dbReference type="RefSeq" id="WP_161110305.1">
    <property type="nucleotide sequence ID" value="NZ_WWHY01000001.1"/>
</dbReference>
<protein>
    <recommendedName>
        <fullName evidence="5">DoxX family protein</fullName>
    </recommendedName>
</protein>
<feature type="region of interest" description="Disordered" evidence="1">
    <location>
        <begin position="1"/>
        <end position="33"/>
    </location>
</feature>